<dbReference type="PANTHER" id="PTHR35797">
    <property type="entry name" value="PROTEASE-RELATED"/>
    <property type="match status" value="1"/>
</dbReference>
<feature type="transmembrane region" description="Helical" evidence="2">
    <location>
        <begin position="223"/>
        <end position="241"/>
    </location>
</feature>
<evidence type="ECO:0000259" key="3">
    <source>
        <dbReference type="Pfam" id="PF02517"/>
    </source>
</evidence>
<dbReference type="GO" id="GO:0004175">
    <property type="term" value="F:endopeptidase activity"/>
    <property type="evidence" value="ECO:0007669"/>
    <property type="project" value="UniProtKB-ARBA"/>
</dbReference>
<feature type="region of interest" description="Disordered" evidence="1">
    <location>
        <begin position="1"/>
        <end position="20"/>
    </location>
</feature>
<keyword evidence="2" id="KW-0812">Transmembrane</keyword>
<dbReference type="PANTHER" id="PTHR35797:SF1">
    <property type="entry name" value="PROTEASE"/>
    <property type="match status" value="1"/>
</dbReference>
<feature type="transmembrane region" description="Helical" evidence="2">
    <location>
        <begin position="155"/>
        <end position="172"/>
    </location>
</feature>
<dbReference type="InterPro" id="IPR003675">
    <property type="entry name" value="Rce1/LyrA-like_dom"/>
</dbReference>
<accession>A0A3N9XTD7</accession>
<dbReference type="InterPro" id="IPR042150">
    <property type="entry name" value="MmRce1-like"/>
</dbReference>
<feature type="transmembrane region" description="Helical" evidence="2">
    <location>
        <begin position="111"/>
        <end position="135"/>
    </location>
</feature>
<keyword evidence="2" id="KW-1133">Transmembrane helix</keyword>
<comment type="caution">
    <text evidence="4">The sequence shown here is derived from an EMBL/GenBank/DDBJ whole genome shotgun (WGS) entry which is preliminary data.</text>
</comment>
<evidence type="ECO:0000256" key="2">
    <source>
        <dbReference type="SAM" id="Phobius"/>
    </source>
</evidence>
<feature type="domain" description="CAAX prenyl protease 2/Lysostaphin resistance protein A-like" evidence="3">
    <location>
        <begin position="158"/>
        <end position="264"/>
    </location>
</feature>
<feature type="transmembrane region" description="Helical" evidence="2">
    <location>
        <begin position="52"/>
        <end position="74"/>
    </location>
</feature>
<reference evidence="4 5" key="1">
    <citation type="submission" date="2018-04" db="EMBL/GenBank/DDBJ databases">
        <title>Micromonosporas from Atacama Desert.</title>
        <authorList>
            <person name="Carro L."/>
            <person name="Klenk H.-P."/>
            <person name="Goodfellow M."/>
        </authorList>
    </citation>
    <scope>NUCLEOTIDE SEQUENCE [LARGE SCALE GENOMIC DNA]</scope>
    <source>
        <strain evidence="4 5">LB19</strain>
    </source>
</reference>
<organism evidence="4 5">
    <name type="scientific">Micromonospora ureilytica</name>
    <dbReference type="NCBI Taxonomy" id="709868"/>
    <lineage>
        <taxon>Bacteria</taxon>
        <taxon>Bacillati</taxon>
        <taxon>Actinomycetota</taxon>
        <taxon>Actinomycetes</taxon>
        <taxon>Micromonosporales</taxon>
        <taxon>Micromonosporaceae</taxon>
        <taxon>Micromonospora</taxon>
    </lineage>
</organism>
<protein>
    <recommendedName>
        <fullName evidence="3">CAAX prenyl protease 2/Lysostaphin resistance protein A-like domain-containing protein</fullName>
    </recommendedName>
</protein>
<dbReference type="OrthoDB" id="3693644at2"/>
<dbReference type="AlphaFoldDB" id="A0A3N9XTD7"/>
<keyword evidence="2" id="KW-0472">Membrane</keyword>
<name>A0A3N9XTD7_9ACTN</name>
<proteinExistence type="predicted"/>
<gene>
    <name evidence="4" type="ORF">DDE19_15710</name>
</gene>
<feature type="compositionally biased region" description="Basic residues" evidence="1">
    <location>
        <begin position="10"/>
        <end position="20"/>
    </location>
</feature>
<evidence type="ECO:0000313" key="4">
    <source>
        <dbReference type="EMBL" id="RQX16246.1"/>
    </source>
</evidence>
<dbReference type="GO" id="GO:0080120">
    <property type="term" value="P:CAAX-box protein maturation"/>
    <property type="evidence" value="ECO:0007669"/>
    <property type="project" value="UniProtKB-ARBA"/>
</dbReference>
<dbReference type="Pfam" id="PF02517">
    <property type="entry name" value="Rce1-like"/>
    <property type="match status" value="1"/>
</dbReference>
<evidence type="ECO:0000256" key="1">
    <source>
        <dbReference type="SAM" id="MobiDB-lite"/>
    </source>
</evidence>
<feature type="transmembrane region" description="Helical" evidence="2">
    <location>
        <begin position="193"/>
        <end position="211"/>
    </location>
</feature>
<sequence>MRRRDEHTMAKLHQRQRGHRRPVTRAAVADEFALTHHLPVERGLVRRRLLEFWAVCLLLTWIPFALLAVLGVSIDEGPGLLVFALAASGPSLAALILWLRRRGERRPGPRTRWSLGTSVVAVLLGGVAPVGAAVLVNLNDLSAIPQHAGSVVADVGGPLIALAYTLLAGPVAEEFGWRGYVQPRLRQSYSRMATTLVLGAAWGLWHVPLYFLPGTGQHDEGLFTQQGLVFFLLLFPFTYLILFVTERLRGGVPAAILMHAAWNLADETMPQLGNGGPWLKLVLLSATAAVVGLLWRRAMVPAGRTPIAGPSTARSRRSASM</sequence>
<evidence type="ECO:0000313" key="5">
    <source>
        <dbReference type="Proteomes" id="UP000278981"/>
    </source>
</evidence>
<feature type="transmembrane region" description="Helical" evidence="2">
    <location>
        <begin position="80"/>
        <end position="99"/>
    </location>
</feature>
<dbReference type="Proteomes" id="UP000278981">
    <property type="component" value="Unassembled WGS sequence"/>
</dbReference>
<dbReference type="EMBL" id="QDGB01000259">
    <property type="protein sequence ID" value="RQX16246.1"/>
    <property type="molecule type" value="Genomic_DNA"/>
</dbReference>